<evidence type="ECO:0000313" key="7">
    <source>
        <dbReference type="Proteomes" id="UP000325466"/>
    </source>
</evidence>
<dbReference type="PANTHER" id="PTHR22946:SF9">
    <property type="entry name" value="POLYKETIDE TRANSFERASE AF380"/>
    <property type="match status" value="1"/>
</dbReference>
<evidence type="ECO:0000256" key="1">
    <source>
        <dbReference type="ARBA" id="ARBA00008645"/>
    </source>
</evidence>
<evidence type="ECO:0000313" key="6">
    <source>
        <dbReference type="EMBL" id="UYF95439.1"/>
    </source>
</evidence>
<feature type="compositionally biased region" description="Basic and acidic residues" evidence="3">
    <location>
        <begin position="318"/>
        <end position="332"/>
    </location>
</feature>
<keyword evidence="7" id="KW-1185">Reference proteome</keyword>
<dbReference type="Pfam" id="PF12146">
    <property type="entry name" value="Hydrolase_4"/>
    <property type="match status" value="1"/>
</dbReference>
<dbReference type="EMBL" id="CP106982">
    <property type="protein sequence ID" value="UYF95439.1"/>
    <property type="molecule type" value="Genomic_DNA"/>
</dbReference>
<keyword evidence="2 6" id="KW-0378">Hydrolase</keyword>
<dbReference type="InterPro" id="IPR029058">
    <property type="entry name" value="AB_hydrolase_fold"/>
</dbReference>
<dbReference type="InterPro" id="IPR022742">
    <property type="entry name" value="Hydrolase_4"/>
</dbReference>
<dbReference type="Proteomes" id="UP000325466">
    <property type="component" value="Unassembled WGS sequence"/>
</dbReference>
<dbReference type="Proteomes" id="UP001163947">
    <property type="component" value="Chromosome"/>
</dbReference>
<dbReference type="InterPro" id="IPR050261">
    <property type="entry name" value="FrsA_esterase"/>
</dbReference>
<dbReference type="RefSeq" id="WP_029545840.1">
    <property type="nucleotide sequence ID" value="NZ_BAAAYP010000020.1"/>
</dbReference>
<sequence>MTHRHKTFRSDDALCDAWHFPGQGEAFAGDGGRPVVVMAHGLGGTKDSGLQAFAERLAAAGLDVLAFDYRGFGASGGAPRQRVDLRGQADDYRAALCAAARLDGADPNRLILWGVSLAGGHVLSVGAHRRDVAAVVALTPLVDGPAAGLLAARHHSMPSMLRSTAIGTRSRVAALRGLPPVTIPIVGRPGETAALTLDGYFEDYTALAGPTWRNEIDAGVALELGTYRPGKDAAGLRCPLLVQIADFDRSAPPHAAAVAAARGRAEVRHYPCDHFDVWPGRDWFDAAVAHQISFLSRHLGAGSPPAGSPRHYGTAGSPRHDGTAGSPRHDDAAPTTTR</sequence>
<feature type="region of interest" description="Disordered" evidence="3">
    <location>
        <begin position="300"/>
        <end position="338"/>
    </location>
</feature>
<reference evidence="5 7" key="1">
    <citation type="journal article" date="2018" name="Biodegradation">
        <title>1,4-Dioxane degradation characteristics of Rhodococcus aetherivorans JCM 14343.</title>
        <authorList>
            <person name="Inoue D."/>
            <person name="Tsunoda T."/>
            <person name="Yamamoto N."/>
            <person name="Ike M."/>
            <person name="Sei K."/>
        </authorList>
    </citation>
    <scope>NUCLEOTIDE SEQUENCE [LARGE SCALE GENOMIC DNA]</scope>
    <source>
        <strain evidence="5 7">JCM 14343</strain>
    </source>
</reference>
<protein>
    <submittedName>
        <fullName evidence="6">Alpha/beta hydrolase</fullName>
    </submittedName>
    <submittedName>
        <fullName evidence="5">Hydrolase of the alpha/beta superfamily</fullName>
    </submittedName>
</protein>
<comment type="similarity">
    <text evidence="1">Belongs to the AB hydrolase superfamily.</text>
</comment>
<dbReference type="AlphaFoldDB" id="A0A059MLD0"/>
<dbReference type="EMBL" id="BLAH01000076">
    <property type="protein sequence ID" value="GES36868.1"/>
    <property type="molecule type" value="Genomic_DNA"/>
</dbReference>
<name>A0A059MLD0_9NOCA</name>
<reference evidence="5" key="2">
    <citation type="submission" date="2019-10" db="EMBL/GenBank/DDBJ databases">
        <title>Draft genome sequence of Rhodococcus aetherivorans JCM 14343.</title>
        <authorList>
            <person name="Inoue D."/>
            <person name="Nakazawa M."/>
            <person name="Yamamoto N."/>
            <person name="Sei K."/>
            <person name="Ike M."/>
        </authorList>
    </citation>
    <scope>NUCLEOTIDE SEQUENCE</scope>
    <source>
        <strain evidence="5">JCM 14343</strain>
    </source>
</reference>
<evidence type="ECO:0000256" key="2">
    <source>
        <dbReference type="ARBA" id="ARBA00022801"/>
    </source>
</evidence>
<organism evidence="6 8">
    <name type="scientific">Rhodococcus aetherivorans</name>
    <dbReference type="NCBI Taxonomy" id="191292"/>
    <lineage>
        <taxon>Bacteria</taxon>
        <taxon>Bacillati</taxon>
        <taxon>Actinomycetota</taxon>
        <taxon>Actinomycetes</taxon>
        <taxon>Mycobacteriales</taxon>
        <taxon>Nocardiaceae</taxon>
        <taxon>Rhodococcus</taxon>
    </lineage>
</organism>
<dbReference type="GO" id="GO:0052689">
    <property type="term" value="F:carboxylic ester hydrolase activity"/>
    <property type="evidence" value="ECO:0007669"/>
    <property type="project" value="UniProtKB-ARBA"/>
</dbReference>
<dbReference type="Gene3D" id="3.40.50.1820">
    <property type="entry name" value="alpha/beta hydrolase"/>
    <property type="match status" value="1"/>
</dbReference>
<dbReference type="SUPFAM" id="SSF53474">
    <property type="entry name" value="alpha/beta-Hydrolases"/>
    <property type="match status" value="1"/>
</dbReference>
<accession>A0A059MLD0</accession>
<proteinExistence type="inferred from homology"/>
<evidence type="ECO:0000313" key="8">
    <source>
        <dbReference type="Proteomes" id="UP001163947"/>
    </source>
</evidence>
<dbReference type="PANTHER" id="PTHR22946">
    <property type="entry name" value="DIENELACTONE HYDROLASE DOMAIN-CONTAINING PROTEIN-RELATED"/>
    <property type="match status" value="1"/>
</dbReference>
<evidence type="ECO:0000313" key="5">
    <source>
        <dbReference type="EMBL" id="GES36868.1"/>
    </source>
</evidence>
<feature type="domain" description="Serine aminopeptidase S33" evidence="4">
    <location>
        <begin position="33"/>
        <end position="148"/>
    </location>
</feature>
<reference evidence="6" key="3">
    <citation type="submission" date="2022-09" db="EMBL/GenBank/DDBJ databases">
        <title>The genome sequence of Rhodococcus aetherivorans N1.</title>
        <authorList>
            <person name="Jiang W."/>
        </authorList>
    </citation>
    <scope>NUCLEOTIDE SEQUENCE</scope>
    <source>
        <strain evidence="6">N1</strain>
    </source>
</reference>
<evidence type="ECO:0000256" key="3">
    <source>
        <dbReference type="SAM" id="MobiDB-lite"/>
    </source>
</evidence>
<dbReference type="GeneID" id="83620083"/>
<evidence type="ECO:0000259" key="4">
    <source>
        <dbReference type="Pfam" id="PF12146"/>
    </source>
</evidence>
<gene>
    <name evidence="6" type="ORF">OCS65_06660</name>
    <name evidence="5" type="ORF">RAJCM14343_2122</name>
</gene>